<name>S3CG15_GLAL2</name>
<dbReference type="KEGG" id="glz:GLAREA_08054"/>
<sequence>MLRRRRPRVARDRWVFVGRDEGFWGVVVVVVIEGEGVDGVLMVVEGGAGGG</sequence>
<dbReference type="EMBL" id="KE145373">
    <property type="protein sequence ID" value="EPE24204.1"/>
    <property type="molecule type" value="Genomic_DNA"/>
</dbReference>
<dbReference type="RefSeq" id="XP_008088292.1">
    <property type="nucleotide sequence ID" value="XM_008090101.1"/>
</dbReference>
<evidence type="ECO:0000313" key="2">
    <source>
        <dbReference type="Proteomes" id="UP000016922"/>
    </source>
</evidence>
<dbReference type="Proteomes" id="UP000016922">
    <property type="component" value="Unassembled WGS sequence"/>
</dbReference>
<evidence type="ECO:0000313" key="1">
    <source>
        <dbReference type="EMBL" id="EPE24204.1"/>
    </source>
</evidence>
<protein>
    <submittedName>
        <fullName evidence="1">Uncharacterized protein</fullName>
    </submittedName>
</protein>
<dbReference type="AlphaFoldDB" id="S3CG15"/>
<gene>
    <name evidence="1" type="ORF">GLAREA_08054</name>
</gene>
<keyword evidence="2" id="KW-1185">Reference proteome</keyword>
<organism evidence="1 2">
    <name type="scientific">Glarea lozoyensis (strain ATCC 20868 / MF5171)</name>
    <dbReference type="NCBI Taxonomy" id="1116229"/>
    <lineage>
        <taxon>Eukaryota</taxon>
        <taxon>Fungi</taxon>
        <taxon>Dikarya</taxon>
        <taxon>Ascomycota</taxon>
        <taxon>Pezizomycotina</taxon>
        <taxon>Leotiomycetes</taxon>
        <taxon>Helotiales</taxon>
        <taxon>Helotiaceae</taxon>
        <taxon>Glarea</taxon>
    </lineage>
</organism>
<proteinExistence type="predicted"/>
<dbReference type="GeneID" id="19467105"/>
<dbReference type="HOGENOM" id="CLU_3106522_0_0_1"/>
<reference evidence="1 2" key="1">
    <citation type="journal article" date="2013" name="BMC Genomics">
        <title>Genomics-driven discovery of the pneumocandin biosynthetic gene cluster in the fungus Glarea lozoyensis.</title>
        <authorList>
            <person name="Chen L."/>
            <person name="Yue Q."/>
            <person name="Zhang X."/>
            <person name="Xiang M."/>
            <person name="Wang C."/>
            <person name="Li S."/>
            <person name="Che Y."/>
            <person name="Ortiz-Lopez F.J."/>
            <person name="Bills G.F."/>
            <person name="Liu X."/>
            <person name="An Z."/>
        </authorList>
    </citation>
    <scope>NUCLEOTIDE SEQUENCE [LARGE SCALE GENOMIC DNA]</scope>
    <source>
        <strain evidence="2">ATCC 20868 / MF5171</strain>
    </source>
</reference>
<accession>S3CG15</accession>